<dbReference type="AlphaFoldDB" id="F7DSR3"/>
<dbReference type="HOGENOM" id="CLU_210538_0_0_1"/>
<name>F7DSR3_MACMU</name>
<sequence length="59" mass="6641">MQCHLFRTETSKAVSELNYDYICIKAGTGRPLGTPTIGLVLLVRWAIIYETELQSQPIT</sequence>
<dbReference type="EMBL" id="CM001258">
    <property type="protein sequence ID" value="EHH26515.1"/>
    <property type="molecule type" value="Genomic_DNA"/>
</dbReference>
<accession>F7DSR3</accession>
<dbReference type="Proteomes" id="UP000013456">
    <property type="component" value="Chromosome 6"/>
</dbReference>
<reference evidence="1" key="1">
    <citation type="journal article" date="2011" name="Nat. Biotechnol.">
        <title>Genome sequencing and comparison of two nonhuman primate animal models, the cynomolgus and Chinese rhesus macaques.</title>
        <authorList>
            <person name="Yan G."/>
            <person name="Zhang G."/>
            <person name="Fang X."/>
            <person name="Zhang Y."/>
            <person name="Li C."/>
            <person name="Ling F."/>
            <person name="Cooper D.N."/>
            <person name="Li Q."/>
            <person name="Li Y."/>
            <person name="van Gool A.J."/>
            <person name="Du H."/>
            <person name="Chen J."/>
            <person name="Chen R."/>
            <person name="Zhang P."/>
            <person name="Huang Z."/>
            <person name="Thompson J.R."/>
            <person name="Meng Y."/>
            <person name="Bai Y."/>
            <person name="Wang J."/>
            <person name="Zhuo M."/>
            <person name="Wang T."/>
            <person name="Huang Y."/>
            <person name="Wei L."/>
            <person name="Li J."/>
            <person name="Wang Z."/>
            <person name="Hu H."/>
            <person name="Yang P."/>
            <person name="Le L."/>
            <person name="Stenson P.D."/>
            <person name="Li B."/>
            <person name="Liu X."/>
            <person name="Ball E.V."/>
            <person name="An N."/>
            <person name="Huang Q."/>
            <person name="Zhang Y."/>
            <person name="Fan W."/>
            <person name="Zhang X."/>
            <person name="Li Y."/>
            <person name="Wang W."/>
            <person name="Katze M.G."/>
            <person name="Su B."/>
            <person name="Nielsen R."/>
            <person name="Yang H."/>
            <person name="Wang J."/>
            <person name="Wang X."/>
            <person name="Wang J."/>
        </authorList>
    </citation>
    <scope>NUCLEOTIDE SEQUENCE [LARGE SCALE GENOMIC DNA]</scope>
    <source>
        <strain evidence="1">CR-5</strain>
    </source>
</reference>
<gene>
    <name evidence="1" type="ORF">EGK_16513</name>
</gene>
<organism evidence="1">
    <name type="scientific">Macaca mulatta</name>
    <name type="common">Rhesus macaque</name>
    <dbReference type="NCBI Taxonomy" id="9544"/>
    <lineage>
        <taxon>Eukaryota</taxon>
        <taxon>Metazoa</taxon>
        <taxon>Chordata</taxon>
        <taxon>Craniata</taxon>
        <taxon>Vertebrata</taxon>
        <taxon>Euteleostomi</taxon>
        <taxon>Mammalia</taxon>
        <taxon>Eutheria</taxon>
        <taxon>Euarchontoglires</taxon>
        <taxon>Primates</taxon>
        <taxon>Haplorrhini</taxon>
        <taxon>Catarrhini</taxon>
        <taxon>Cercopithecidae</taxon>
        <taxon>Cercopithecinae</taxon>
        <taxon>Macaca</taxon>
    </lineage>
</organism>
<evidence type="ECO:0000313" key="1">
    <source>
        <dbReference type="EMBL" id="EHH26515.1"/>
    </source>
</evidence>
<protein>
    <submittedName>
        <fullName evidence="1">Uncharacterized protein</fullName>
    </submittedName>
</protein>
<proteinExistence type="predicted"/>